<proteinExistence type="predicted"/>
<name>A0ABT1H966_9NOCA</name>
<dbReference type="Proteomes" id="UP001206895">
    <property type="component" value="Unassembled WGS sequence"/>
</dbReference>
<sequence>MKRSGLVSTSAVVAVVVLSGCSSTDGSPSSQPTTVVTVTESSTATAAPTSTTTTTAASPYTQSSTRVSGASGRATYDVTIPQLSGGNPAVTAEFNQSMRSALQDQIDDDGTPYDGFKLSDGYSKGPFHIGQRVISAEQITSWIAQPPGAHGDSLLATVTINADTAKPITLQDAFGNLDTGLARLSQESARMLPTTNVGDRYVREGMAPKLENFANWTASPAGMLIHFGDYQVGAYADGLVTITIPWSSLSDVLAPGMQDVLSS</sequence>
<dbReference type="Gene3D" id="3.90.640.20">
    <property type="entry name" value="Heat-shock cognate protein, ATPase"/>
    <property type="match status" value="1"/>
</dbReference>
<dbReference type="PROSITE" id="PS51257">
    <property type="entry name" value="PROKAR_LIPOPROTEIN"/>
    <property type="match status" value="1"/>
</dbReference>
<evidence type="ECO:0000313" key="4">
    <source>
        <dbReference type="EMBL" id="MCP2174803.1"/>
    </source>
</evidence>
<protein>
    <recommendedName>
        <fullName evidence="3">DUF3298 domain-containing protein</fullName>
    </recommendedName>
</protein>
<feature type="signal peptide" evidence="2">
    <location>
        <begin position="1"/>
        <end position="24"/>
    </location>
</feature>
<dbReference type="InterPro" id="IPR021729">
    <property type="entry name" value="DUF3298"/>
</dbReference>
<feature type="domain" description="DUF3298" evidence="3">
    <location>
        <begin position="205"/>
        <end position="247"/>
    </location>
</feature>
<feature type="chain" id="PRO_5046978962" description="DUF3298 domain-containing protein" evidence="2">
    <location>
        <begin position="25"/>
        <end position="263"/>
    </location>
</feature>
<dbReference type="InterPro" id="IPR037126">
    <property type="entry name" value="PdaC/RsiV-like_sf"/>
</dbReference>
<feature type="compositionally biased region" description="Low complexity" evidence="1">
    <location>
        <begin position="40"/>
        <end position="65"/>
    </location>
</feature>
<evidence type="ECO:0000256" key="2">
    <source>
        <dbReference type="SAM" id="SignalP"/>
    </source>
</evidence>
<organism evidence="4 5">
    <name type="scientific">Williamsia maris</name>
    <dbReference type="NCBI Taxonomy" id="72806"/>
    <lineage>
        <taxon>Bacteria</taxon>
        <taxon>Bacillati</taxon>
        <taxon>Actinomycetota</taxon>
        <taxon>Actinomycetes</taxon>
        <taxon>Mycobacteriales</taxon>
        <taxon>Nocardiaceae</taxon>
        <taxon>Williamsia</taxon>
    </lineage>
</organism>
<reference evidence="4 5" key="1">
    <citation type="submission" date="2022-06" db="EMBL/GenBank/DDBJ databases">
        <title>Genomic Encyclopedia of Archaeal and Bacterial Type Strains, Phase II (KMG-II): from individual species to whole genera.</title>
        <authorList>
            <person name="Goeker M."/>
        </authorList>
    </citation>
    <scope>NUCLEOTIDE SEQUENCE [LARGE SCALE GENOMIC DNA]</scope>
    <source>
        <strain evidence="4 5">DSM 44693</strain>
    </source>
</reference>
<dbReference type="EMBL" id="JAMTCJ010000001">
    <property type="protein sequence ID" value="MCP2174803.1"/>
    <property type="molecule type" value="Genomic_DNA"/>
</dbReference>
<comment type="caution">
    <text evidence="4">The sequence shown here is derived from an EMBL/GenBank/DDBJ whole genome shotgun (WGS) entry which is preliminary data.</text>
</comment>
<accession>A0ABT1H966</accession>
<evidence type="ECO:0000313" key="5">
    <source>
        <dbReference type="Proteomes" id="UP001206895"/>
    </source>
</evidence>
<gene>
    <name evidence="4" type="ORF">LX13_000610</name>
</gene>
<keyword evidence="5" id="KW-1185">Reference proteome</keyword>
<keyword evidence="2" id="KW-0732">Signal</keyword>
<dbReference type="Pfam" id="PF11738">
    <property type="entry name" value="DUF3298"/>
    <property type="match status" value="1"/>
</dbReference>
<evidence type="ECO:0000259" key="3">
    <source>
        <dbReference type="Pfam" id="PF11738"/>
    </source>
</evidence>
<evidence type="ECO:0000256" key="1">
    <source>
        <dbReference type="SAM" id="MobiDB-lite"/>
    </source>
</evidence>
<feature type="region of interest" description="Disordered" evidence="1">
    <location>
        <begin position="40"/>
        <end position="68"/>
    </location>
</feature>